<accession>A0A368XQP9</accession>
<protein>
    <submittedName>
        <fullName evidence="2">Uncharacterized protein</fullName>
    </submittedName>
</protein>
<organism evidence="2 3">
    <name type="scientific">Pseudorhodoferax soli</name>
    <dbReference type="NCBI Taxonomy" id="545864"/>
    <lineage>
        <taxon>Bacteria</taxon>
        <taxon>Pseudomonadati</taxon>
        <taxon>Pseudomonadota</taxon>
        <taxon>Betaproteobacteria</taxon>
        <taxon>Burkholderiales</taxon>
        <taxon>Comamonadaceae</taxon>
    </lineage>
</organism>
<keyword evidence="3" id="KW-1185">Reference proteome</keyword>
<dbReference type="EMBL" id="QPJK01000005">
    <property type="protein sequence ID" value="RCW70350.1"/>
    <property type="molecule type" value="Genomic_DNA"/>
</dbReference>
<sequence>MNKRQMIRMAGAAVLLALAHQASAQTEFPTRPACYFTPGTPQQFAAFLAAESRKLQALVESGVRIDVE</sequence>
<feature type="chain" id="PRO_5016936137" evidence="1">
    <location>
        <begin position="25"/>
        <end position="68"/>
    </location>
</feature>
<dbReference type="Proteomes" id="UP000252884">
    <property type="component" value="Unassembled WGS sequence"/>
</dbReference>
<dbReference type="RefSeq" id="WP_114469295.1">
    <property type="nucleotide sequence ID" value="NZ_QPJK01000005.1"/>
</dbReference>
<keyword evidence="1" id="KW-0732">Signal</keyword>
<gene>
    <name evidence="2" type="ORF">DES41_105292</name>
</gene>
<proteinExistence type="predicted"/>
<comment type="caution">
    <text evidence="2">The sequence shown here is derived from an EMBL/GenBank/DDBJ whole genome shotgun (WGS) entry which is preliminary data.</text>
</comment>
<evidence type="ECO:0000256" key="1">
    <source>
        <dbReference type="SAM" id="SignalP"/>
    </source>
</evidence>
<reference evidence="2 3" key="1">
    <citation type="submission" date="2018-07" db="EMBL/GenBank/DDBJ databases">
        <title>Genomic Encyclopedia of Type Strains, Phase IV (KMG-IV): sequencing the most valuable type-strain genomes for metagenomic binning, comparative biology and taxonomic classification.</title>
        <authorList>
            <person name="Goeker M."/>
        </authorList>
    </citation>
    <scope>NUCLEOTIDE SEQUENCE [LARGE SCALE GENOMIC DNA]</scope>
    <source>
        <strain evidence="2 3">DSM 21634</strain>
    </source>
</reference>
<dbReference type="AlphaFoldDB" id="A0A368XQP9"/>
<feature type="signal peptide" evidence="1">
    <location>
        <begin position="1"/>
        <end position="24"/>
    </location>
</feature>
<name>A0A368XQP9_9BURK</name>
<evidence type="ECO:0000313" key="3">
    <source>
        <dbReference type="Proteomes" id="UP000252884"/>
    </source>
</evidence>
<evidence type="ECO:0000313" key="2">
    <source>
        <dbReference type="EMBL" id="RCW70350.1"/>
    </source>
</evidence>